<gene>
    <name evidence="4" type="ORF">NITMOv2_2544</name>
</gene>
<dbReference type="RefSeq" id="WP_053380049.1">
    <property type="nucleotide sequence ID" value="NZ_CP011801.1"/>
</dbReference>
<reference evidence="4 5" key="1">
    <citation type="journal article" date="2015" name="Proc. Natl. Acad. Sci. U.S.A.">
        <title>Expanded metabolic versatility of ubiquitous nitrite-oxidizing bacteria from the genus Nitrospira.</title>
        <authorList>
            <person name="Koch H."/>
            <person name="Lucker S."/>
            <person name="Albertsen M."/>
            <person name="Kitzinger K."/>
            <person name="Herbold C."/>
            <person name="Spieck E."/>
            <person name="Nielsen P.H."/>
            <person name="Wagner M."/>
            <person name="Daims H."/>
        </authorList>
    </citation>
    <scope>NUCLEOTIDE SEQUENCE [LARGE SCALE GENOMIC DNA]</scope>
    <source>
        <strain evidence="4 5">NSP M-1</strain>
    </source>
</reference>
<keyword evidence="1" id="KW-0732">Signal</keyword>
<keyword evidence="5" id="KW-1185">Reference proteome</keyword>
<evidence type="ECO:0000313" key="4">
    <source>
        <dbReference type="EMBL" id="ALA58957.1"/>
    </source>
</evidence>
<dbReference type="Gene3D" id="2.40.160.20">
    <property type="match status" value="1"/>
</dbReference>
<dbReference type="Proteomes" id="UP000069205">
    <property type="component" value="Chromosome"/>
</dbReference>
<dbReference type="KEGG" id="nmv:NITMOv2_2544"/>
<feature type="domain" description="Outer membrane protein beta-barrel" evidence="3">
    <location>
        <begin position="38"/>
        <end position="203"/>
    </location>
</feature>
<protein>
    <recommendedName>
        <fullName evidence="3">Outer membrane protein beta-barrel domain-containing protein</fullName>
    </recommendedName>
</protein>
<evidence type="ECO:0000256" key="1">
    <source>
        <dbReference type="ARBA" id="ARBA00022729"/>
    </source>
</evidence>
<keyword evidence="2" id="KW-0812">Transmembrane</keyword>
<organism evidence="4 5">
    <name type="scientific">Nitrospira moscoviensis</name>
    <dbReference type="NCBI Taxonomy" id="42253"/>
    <lineage>
        <taxon>Bacteria</taxon>
        <taxon>Pseudomonadati</taxon>
        <taxon>Nitrospirota</taxon>
        <taxon>Nitrospiria</taxon>
        <taxon>Nitrospirales</taxon>
        <taxon>Nitrospiraceae</taxon>
        <taxon>Nitrospira</taxon>
    </lineage>
</organism>
<proteinExistence type="predicted"/>
<dbReference type="InterPro" id="IPR011250">
    <property type="entry name" value="OMP/PagP_B-barrel"/>
</dbReference>
<feature type="transmembrane region" description="Helical" evidence="2">
    <location>
        <begin position="7"/>
        <end position="27"/>
    </location>
</feature>
<dbReference type="InterPro" id="IPR027385">
    <property type="entry name" value="Beta-barrel_OMP"/>
</dbReference>
<dbReference type="Pfam" id="PF13505">
    <property type="entry name" value="OMP_b-brl"/>
    <property type="match status" value="1"/>
</dbReference>
<evidence type="ECO:0000256" key="2">
    <source>
        <dbReference type="SAM" id="Phobius"/>
    </source>
</evidence>
<dbReference type="PATRIC" id="fig|42253.5.peg.2509"/>
<dbReference type="STRING" id="42253.NITMOv2_2544"/>
<dbReference type="SUPFAM" id="SSF56925">
    <property type="entry name" value="OMPA-like"/>
    <property type="match status" value="1"/>
</dbReference>
<dbReference type="EMBL" id="CP011801">
    <property type="protein sequence ID" value="ALA58957.1"/>
    <property type="molecule type" value="Genomic_DNA"/>
</dbReference>
<name>A0A0K2GEE2_NITMO</name>
<accession>A0A0K2GEE2</accession>
<dbReference type="AlphaFoldDB" id="A0A0K2GEE2"/>
<sequence length="203" mass="22960">MFCRLQLRYIAMVAGWVGAMTVLPAAWVSADHRTDHDEGLFHQVDIGPLMLGGRATYFNPKDGEDNWFGGAQLRVYPSRYFAIEGSADYRRNDFNGTRVHSYPVQVSALIYPLGTTRLAPFILGGGGWYYTTVKGPGGFDDTQNRFGLHAGGGLQLFLNRHWSVDGTYRYIWLEKVESRDQNIVDKKFDDNGHMITIGLNFHF</sequence>
<evidence type="ECO:0000313" key="5">
    <source>
        <dbReference type="Proteomes" id="UP000069205"/>
    </source>
</evidence>
<evidence type="ECO:0000259" key="3">
    <source>
        <dbReference type="Pfam" id="PF13505"/>
    </source>
</evidence>
<keyword evidence="2" id="KW-0472">Membrane</keyword>
<keyword evidence="2" id="KW-1133">Transmembrane helix</keyword>